<evidence type="ECO:0000313" key="1">
    <source>
        <dbReference type="EMBL" id="TDL15718.1"/>
    </source>
</evidence>
<sequence>MTLRCLPTISPGPTDQHVTMQSTKRHPIFSLLPELLAEIFVYSVPDTNPCENEAPINVSSVCKAWRKIAISTPHLWSEVYIVQFSYFARLPSAQTIKTWISRSGGCGFSFFINWEMVMSWDEGQFKAIIDVLLDNCELWRNIHITIRQNYSDELLSAIPMRTPNLQKLNIHALQFSMANLFNAPLLHLTHLRILSTTIYSPPCTSLALENLRSLSLTSTKHGDVVECLSRSLRLEEVSATFKFTTEESRQIRDRVCFKLEYLRHLDLNVDVHGWEKGEPGPIDHIDVPALETLLLLVYNCEVPNETDLWDLSINIVSRYEVSLKNLEMTVQCCEQPQPVFIGRIQNLKHLGIDIKYLNDTFIHALVGRFPSPTQQPCQTKSCLESLRISDNHEYRNEAAVNTIIDLARKEKSSNAVIIVLPSHFLIPSDSVVEIMGDEDWEKQRPDLYRSIGW</sequence>
<dbReference type="EMBL" id="ML170264">
    <property type="protein sequence ID" value="TDL15718.1"/>
    <property type="molecule type" value="Genomic_DNA"/>
</dbReference>
<accession>A0A4Y7PKT4</accession>
<gene>
    <name evidence="1" type="ORF">BD410DRAFT_796100</name>
</gene>
<dbReference type="VEuPathDB" id="FungiDB:BD410DRAFT_796100"/>
<dbReference type="Gene3D" id="3.80.10.10">
    <property type="entry name" value="Ribonuclease Inhibitor"/>
    <property type="match status" value="1"/>
</dbReference>
<dbReference type="SUPFAM" id="SSF81383">
    <property type="entry name" value="F-box domain"/>
    <property type="match status" value="1"/>
</dbReference>
<proteinExistence type="predicted"/>
<protein>
    <submittedName>
        <fullName evidence="1">Uncharacterized protein</fullName>
    </submittedName>
</protein>
<name>A0A4Y7PKT4_9AGAM</name>
<dbReference type="STRING" id="50990.A0A4Y7PKT4"/>
<dbReference type="Proteomes" id="UP000294933">
    <property type="component" value="Unassembled WGS sequence"/>
</dbReference>
<dbReference type="SUPFAM" id="SSF52047">
    <property type="entry name" value="RNI-like"/>
    <property type="match status" value="1"/>
</dbReference>
<keyword evidence="2" id="KW-1185">Reference proteome</keyword>
<evidence type="ECO:0000313" key="2">
    <source>
        <dbReference type="Proteomes" id="UP000294933"/>
    </source>
</evidence>
<reference evidence="1 2" key="1">
    <citation type="submission" date="2018-06" db="EMBL/GenBank/DDBJ databases">
        <title>A transcriptomic atlas of mushroom development highlights an independent origin of complex multicellularity.</title>
        <authorList>
            <consortium name="DOE Joint Genome Institute"/>
            <person name="Krizsan K."/>
            <person name="Almasi E."/>
            <person name="Merenyi Z."/>
            <person name="Sahu N."/>
            <person name="Viragh M."/>
            <person name="Koszo T."/>
            <person name="Mondo S."/>
            <person name="Kiss B."/>
            <person name="Balint B."/>
            <person name="Kues U."/>
            <person name="Barry K."/>
            <person name="Hegedus J.C."/>
            <person name="Henrissat B."/>
            <person name="Johnson J."/>
            <person name="Lipzen A."/>
            <person name="Ohm R."/>
            <person name="Nagy I."/>
            <person name="Pangilinan J."/>
            <person name="Yan J."/>
            <person name="Xiong Y."/>
            <person name="Grigoriev I.V."/>
            <person name="Hibbett D.S."/>
            <person name="Nagy L.G."/>
        </authorList>
    </citation>
    <scope>NUCLEOTIDE SEQUENCE [LARGE SCALE GENOMIC DNA]</scope>
    <source>
        <strain evidence="1 2">SZMC22713</strain>
    </source>
</reference>
<organism evidence="1 2">
    <name type="scientific">Rickenella mellea</name>
    <dbReference type="NCBI Taxonomy" id="50990"/>
    <lineage>
        <taxon>Eukaryota</taxon>
        <taxon>Fungi</taxon>
        <taxon>Dikarya</taxon>
        <taxon>Basidiomycota</taxon>
        <taxon>Agaricomycotina</taxon>
        <taxon>Agaricomycetes</taxon>
        <taxon>Hymenochaetales</taxon>
        <taxon>Rickenellaceae</taxon>
        <taxon>Rickenella</taxon>
    </lineage>
</organism>
<dbReference type="OrthoDB" id="2909959at2759"/>
<dbReference type="InterPro" id="IPR036047">
    <property type="entry name" value="F-box-like_dom_sf"/>
</dbReference>
<dbReference type="AlphaFoldDB" id="A0A4Y7PKT4"/>
<dbReference type="InterPro" id="IPR032675">
    <property type="entry name" value="LRR_dom_sf"/>
</dbReference>
<dbReference type="Gene3D" id="1.20.1280.50">
    <property type="match status" value="1"/>
</dbReference>